<dbReference type="InterPro" id="IPR011978">
    <property type="entry name" value="YgfB-like"/>
</dbReference>
<proteinExistence type="predicted"/>
<dbReference type="EMBL" id="JAHLFE010000043">
    <property type="protein sequence ID" value="MBU3843682.1"/>
    <property type="molecule type" value="Genomic_DNA"/>
</dbReference>
<evidence type="ECO:0000313" key="2">
    <source>
        <dbReference type="Proteomes" id="UP000733611"/>
    </source>
</evidence>
<accession>A0A948TF89</accession>
<protein>
    <submittedName>
        <fullName evidence="1">Uncharacterized protein</fullName>
    </submittedName>
</protein>
<evidence type="ECO:0000313" key="1">
    <source>
        <dbReference type="EMBL" id="MBU3843682.1"/>
    </source>
</evidence>
<dbReference type="SUPFAM" id="SSF101327">
    <property type="entry name" value="YgfB-like"/>
    <property type="match status" value="1"/>
</dbReference>
<dbReference type="AlphaFoldDB" id="A0A948TF89"/>
<dbReference type="Proteomes" id="UP000733611">
    <property type="component" value="Unassembled WGS sequence"/>
</dbReference>
<dbReference type="Pfam" id="PF03695">
    <property type="entry name" value="UPF0149"/>
    <property type="match status" value="1"/>
</dbReference>
<reference evidence="1" key="2">
    <citation type="submission" date="2021-04" db="EMBL/GenBank/DDBJ databases">
        <authorList>
            <person name="Gilroy R."/>
        </authorList>
    </citation>
    <scope>NUCLEOTIDE SEQUENCE</scope>
    <source>
        <strain evidence="1">378</strain>
    </source>
</reference>
<organism evidence="1 2">
    <name type="scientific">Candidatus Anaerobiospirillum pullicola</name>
    <dbReference type="NCBI Taxonomy" id="2838451"/>
    <lineage>
        <taxon>Bacteria</taxon>
        <taxon>Pseudomonadati</taxon>
        <taxon>Pseudomonadota</taxon>
        <taxon>Gammaproteobacteria</taxon>
        <taxon>Aeromonadales</taxon>
        <taxon>Succinivibrionaceae</taxon>
        <taxon>Anaerobiospirillum</taxon>
    </lineage>
</organism>
<name>A0A948TF89_9GAMM</name>
<reference evidence="1" key="1">
    <citation type="journal article" date="2021" name="PeerJ">
        <title>Extensive microbial diversity within the chicken gut microbiome revealed by metagenomics and culture.</title>
        <authorList>
            <person name="Gilroy R."/>
            <person name="Ravi A."/>
            <person name="Getino M."/>
            <person name="Pursley I."/>
            <person name="Horton D.L."/>
            <person name="Alikhan N.F."/>
            <person name="Baker D."/>
            <person name="Gharbi K."/>
            <person name="Hall N."/>
            <person name="Watson M."/>
            <person name="Adriaenssens E.M."/>
            <person name="Foster-Nyarko E."/>
            <person name="Jarju S."/>
            <person name="Secka A."/>
            <person name="Antonio M."/>
            <person name="Oren A."/>
            <person name="Chaudhuri R.R."/>
            <person name="La Ragione R."/>
            <person name="Hildebrand F."/>
            <person name="Pallen M.J."/>
        </authorList>
    </citation>
    <scope>NUCLEOTIDE SEQUENCE</scope>
    <source>
        <strain evidence="1">378</strain>
    </source>
</reference>
<gene>
    <name evidence="1" type="ORF">H9847_02250</name>
</gene>
<comment type="caution">
    <text evidence="1">The sequence shown here is derived from an EMBL/GenBank/DDBJ whole genome shotgun (WGS) entry which is preliminary data.</text>
</comment>
<sequence length="195" mass="21613">MLALKDNNLYHSTVESFKQSNFEESIQTVQGFILGVLAQGLTSSDNQILQLFTQLINNDTALSGKGIAVFTTMLLELERDLKQNKVNLFLYSADDKATTKERLQALQDVAYGAMLGLSVHANPKGLAIMASETRTQALASQKKISPKLQDQLDTLSHITQVDVDSDEFSQQDYEFIATEIGAILVENYTFNHIHG</sequence>
<dbReference type="Gene3D" id="1.20.120.740">
    <property type="entry name" value="YgfB uncharacterised protein family UPF0149, PF03695"/>
    <property type="match status" value="1"/>
</dbReference>
<dbReference type="InterPro" id="IPR036255">
    <property type="entry name" value="YgfB-like_sf"/>
</dbReference>